<evidence type="ECO:0000259" key="1">
    <source>
        <dbReference type="Pfam" id="PF08765"/>
    </source>
</evidence>
<dbReference type="KEGG" id="adp:NCTC12871_01213"/>
<organism evidence="2 3">
    <name type="scientific">Actinobacillus delphinicola</name>
    <dbReference type="NCBI Taxonomy" id="51161"/>
    <lineage>
        <taxon>Bacteria</taxon>
        <taxon>Pseudomonadati</taxon>
        <taxon>Pseudomonadota</taxon>
        <taxon>Gammaproteobacteria</taxon>
        <taxon>Pasteurellales</taxon>
        <taxon>Pasteurellaceae</taxon>
        <taxon>Actinobacillus</taxon>
    </lineage>
</organism>
<reference evidence="2 3" key="1">
    <citation type="submission" date="2018-12" db="EMBL/GenBank/DDBJ databases">
        <authorList>
            <consortium name="Pathogen Informatics"/>
        </authorList>
    </citation>
    <scope>NUCLEOTIDE SEQUENCE [LARGE SCALE GENOMIC DNA]</scope>
    <source>
        <strain evidence="2 3">NCTC12871</strain>
    </source>
</reference>
<gene>
    <name evidence="2" type="ORF">NCTC12871_01213</name>
</gene>
<sequence>MNLSFVEEYLPPIIKEMIDVMGLELTEKLVENFGGTTFNFSNGNVYYQRLKEKLGENNAARFYHYFQCEKIYIPQCKRALQELKKFRFYRDFCYLTDTEGKSARIAMIELCPKYKISDRYGWKIISSMRHHSPQGDLFAR</sequence>
<dbReference type="RefSeq" id="WP_126599894.1">
    <property type="nucleotide sequence ID" value="NZ_LR134510.1"/>
</dbReference>
<accession>A0A448TUX6</accession>
<evidence type="ECO:0000313" key="2">
    <source>
        <dbReference type="EMBL" id="VEJ09730.1"/>
    </source>
</evidence>
<keyword evidence="3" id="KW-1185">Reference proteome</keyword>
<evidence type="ECO:0000313" key="3">
    <source>
        <dbReference type="Proteomes" id="UP000279799"/>
    </source>
</evidence>
<protein>
    <submittedName>
        <fullName evidence="2">Uncharacterized conserved protein</fullName>
    </submittedName>
</protein>
<name>A0A448TUX6_9PAST</name>
<dbReference type="InterPro" id="IPR009057">
    <property type="entry name" value="Homeodomain-like_sf"/>
</dbReference>
<dbReference type="Pfam" id="PF08765">
    <property type="entry name" value="Mor"/>
    <property type="match status" value="1"/>
</dbReference>
<dbReference type="SUPFAM" id="SSF46689">
    <property type="entry name" value="Homeodomain-like"/>
    <property type="match status" value="1"/>
</dbReference>
<feature type="domain" description="Mor transcription activator" evidence="1">
    <location>
        <begin position="49"/>
        <end position="131"/>
    </location>
</feature>
<dbReference type="EMBL" id="LR134510">
    <property type="protein sequence ID" value="VEJ09730.1"/>
    <property type="molecule type" value="Genomic_DNA"/>
</dbReference>
<dbReference type="AlphaFoldDB" id="A0A448TUX6"/>
<dbReference type="OrthoDB" id="8896696at2"/>
<dbReference type="InterPro" id="IPR014875">
    <property type="entry name" value="Mor_transcription_activator"/>
</dbReference>
<proteinExistence type="predicted"/>
<dbReference type="Proteomes" id="UP000279799">
    <property type="component" value="Chromosome"/>
</dbReference>